<dbReference type="Proteomes" id="UP000283841">
    <property type="component" value="Unassembled WGS sequence"/>
</dbReference>
<evidence type="ECO:0000256" key="4">
    <source>
        <dbReference type="ARBA" id="ARBA00023242"/>
    </source>
</evidence>
<dbReference type="InterPro" id="IPR036864">
    <property type="entry name" value="Zn2-C6_fun-type_DNA-bd_sf"/>
</dbReference>
<dbReference type="PROSITE" id="PS50048">
    <property type="entry name" value="ZN2_CY6_FUNGAL_2"/>
    <property type="match status" value="1"/>
</dbReference>
<keyword evidence="8" id="KW-1185">Reference proteome</keyword>
<dbReference type="AlphaFoldDB" id="A0A443HY31"/>
<evidence type="ECO:0000313" key="7">
    <source>
        <dbReference type="EMBL" id="RWQ96739.1"/>
    </source>
</evidence>
<dbReference type="PANTHER" id="PTHR31644:SF3">
    <property type="entry name" value="ZN(II)2CYS6 TRANSCRIPTION FACTOR (EUROFUNG)"/>
    <property type="match status" value="1"/>
</dbReference>
<feature type="region of interest" description="Disordered" evidence="5">
    <location>
        <begin position="171"/>
        <end position="195"/>
    </location>
</feature>
<dbReference type="InterPro" id="IPR052780">
    <property type="entry name" value="AAA_Catabolism_Regulators"/>
</dbReference>
<name>A0A443HY31_BYSSP</name>
<dbReference type="EMBL" id="RCNU01000003">
    <property type="protein sequence ID" value="RWQ96739.1"/>
    <property type="molecule type" value="Genomic_DNA"/>
</dbReference>
<dbReference type="GO" id="GO:0045944">
    <property type="term" value="P:positive regulation of transcription by RNA polymerase II"/>
    <property type="evidence" value="ECO:0007669"/>
    <property type="project" value="TreeGrafter"/>
</dbReference>
<dbReference type="Pfam" id="PF00172">
    <property type="entry name" value="Zn_clus"/>
    <property type="match status" value="1"/>
</dbReference>
<evidence type="ECO:0000256" key="3">
    <source>
        <dbReference type="ARBA" id="ARBA00023163"/>
    </source>
</evidence>
<dbReference type="STRING" id="264951.A0A443HY31"/>
<keyword evidence="4" id="KW-0539">Nucleus</keyword>
<accession>A0A443HY31</accession>
<dbReference type="GO" id="GO:0003677">
    <property type="term" value="F:DNA binding"/>
    <property type="evidence" value="ECO:0007669"/>
    <property type="project" value="UniProtKB-KW"/>
</dbReference>
<sequence length="800" mass="89995">MEAPTPTKTRQRAYKACVPCRQRKAKCDLGSGADGKPSGPPCAKCRREQRQCVFPKKRAWERRRTSQTDQLLPAHEGTSRSPGLGRNSIAASEFSSPSANPRLNSRNDTEEQWSPDEARSGRAQPAHHHENYQAESRSVSMTLDSSMVRTVVSSGNDALNILFEAATAHENGTNPAGDVDNVPRREQNGRTTAHEGTQPRLSMAMTNEPERLSNAGKEVLRIWEACRFVRMGWFTAREAVTYIDLFFKNMSPLSPILCGFYSDHNNHQLLLKDEPILCCTILMISSRYHVLPGSGGASRSFFIHHRLWQHCEQLIMRLILGQEKSSKRNTRTVGTIEALLLMSEWHPRSLHFPPDSDGWDSDLVLTLEEPSYSMSRDQISSSSRWIEDVIAPATRSDRMSWMLLGCALSLAYELGIFESDAEKSASATNNDGMPGSSGQYGYRQKRVQRLLYIYINQHASRIGCRSLMPQSLNRTVISRLWMRAPDESADEWSAFMVSWMDLTKLMGSINDMFFPSTSLATNQLQSGRYIGLLDHFRQLLQRWRETHLSPRDLGKRSFDLLFIEYHFVRVYMNSIGMQAVVERLLVDGYGSTGHLMANIRAMSIDPVDYEFIQEVIDGCCSILQKVTELANDKALQFAPVRIFLRVTSSSIFLLKALSLGVRNAKLQESLDILDESIRALRLNTLDDIHLAARYATLLEVHVSRLRRHFAASSKTTGTSCDITRPSSSLPQEQALSTEASNDPMEEETFDADFVPSLTDMPPDDWLFLPFDPSMAPFGTAGGQSLGMEDGALDFIWNLPQ</sequence>
<dbReference type="InterPro" id="IPR001138">
    <property type="entry name" value="Zn2Cys6_DnaBD"/>
</dbReference>
<dbReference type="GO" id="GO:0000981">
    <property type="term" value="F:DNA-binding transcription factor activity, RNA polymerase II-specific"/>
    <property type="evidence" value="ECO:0007669"/>
    <property type="project" value="InterPro"/>
</dbReference>
<proteinExistence type="predicted"/>
<feature type="region of interest" description="Disordered" evidence="5">
    <location>
        <begin position="715"/>
        <end position="746"/>
    </location>
</feature>
<feature type="region of interest" description="Disordered" evidence="5">
    <location>
        <begin position="26"/>
        <end position="138"/>
    </location>
</feature>
<dbReference type="PANTHER" id="PTHR31644">
    <property type="entry name" value="TRANSCRIPTIONAL ACTIVATOR ARO80-RELATED"/>
    <property type="match status" value="1"/>
</dbReference>
<keyword evidence="2" id="KW-0238">DNA-binding</keyword>
<organism evidence="7 8">
    <name type="scientific">Byssochlamys spectabilis</name>
    <name type="common">Paecilomyces variotii</name>
    <dbReference type="NCBI Taxonomy" id="264951"/>
    <lineage>
        <taxon>Eukaryota</taxon>
        <taxon>Fungi</taxon>
        <taxon>Dikarya</taxon>
        <taxon>Ascomycota</taxon>
        <taxon>Pezizomycotina</taxon>
        <taxon>Eurotiomycetes</taxon>
        <taxon>Eurotiomycetidae</taxon>
        <taxon>Eurotiales</taxon>
        <taxon>Thermoascaceae</taxon>
        <taxon>Paecilomyces</taxon>
    </lineage>
</organism>
<keyword evidence="1" id="KW-0805">Transcription regulation</keyword>
<dbReference type="GO" id="GO:0008270">
    <property type="term" value="F:zinc ion binding"/>
    <property type="evidence" value="ECO:0007669"/>
    <property type="project" value="InterPro"/>
</dbReference>
<gene>
    <name evidence="7" type="ORF">C8Q69DRAFT_203063</name>
</gene>
<evidence type="ECO:0000259" key="6">
    <source>
        <dbReference type="PROSITE" id="PS50048"/>
    </source>
</evidence>
<evidence type="ECO:0000256" key="2">
    <source>
        <dbReference type="ARBA" id="ARBA00023125"/>
    </source>
</evidence>
<dbReference type="VEuPathDB" id="FungiDB:C8Q69DRAFT_203063"/>
<keyword evidence="3" id="KW-0804">Transcription</keyword>
<feature type="compositionally biased region" description="Polar residues" evidence="5">
    <location>
        <begin position="715"/>
        <end position="740"/>
    </location>
</feature>
<dbReference type="GeneID" id="39595388"/>
<evidence type="ECO:0000256" key="5">
    <source>
        <dbReference type="SAM" id="MobiDB-lite"/>
    </source>
</evidence>
<dbReference type="SMART" id="SM00066">
    <property type="entry name" value="GAL4"/>
    <property type="match status" value="1"/>
</dbReference>
<evidence type="ECO:0000313" key="8">
    <source>
        <dbReference type="Proteomes" id="UP000283841"/>
    </source>
</evidence>
<reference evidence="7 8" key="1">
    <citation type="journal article" date="2018" name="Front. Microbiol.">
        <title>Genomic and genetic insights into a cosmopolitan fungus, Paecilomyces variotii (Eurotiales).</title>
        <authorList>
            <person name="Urquhart A.S."/>
            <person name="Mondo S.J."/>
            <person name="Makela M.R."/>
            <person name="Hane J.K."/>
            <person name="Wiebenga A."/>
            <person name="He G."/>
            <person name="Mihaltcheva S."/>
            <person name="Pangilinan J."/>
            <person name="Lipzen A."/>
            <person name="Barry K."/>
            <person name="de Vries R.P."/>
            <person name="Grigoriev I.V."/>
            <person name="Idnurm A."/>
        </authorList>
    </citation>
    <scope>NUCLEOTIDE SEQUENCE [LARGE SCALE GENOMIC DNA]</scope>
    <source>
        <strain evidence="7 8">CBS 101075</strain>
    </source>
</reference>
<feature type="compositionally biased region" description="Polar residues" evidence="5">
    <location>
        <begin position="89"/>
        <end position="106"/>
    </location>
</feature>
<evidence type="ECO:0000256" key="1">
    <source>
        <dbReference type="ARBA" id="ARBA00023015"/>
    </source>
</evidence>
<dbReference type="GO" id="GO:0005634">
    <property type="term" value="C:nucleus"/>
    <property type="evidence" value="ECO:0007669"/>
    <property type="project" value="TreeGrafter"/>
</dbReference>
<dbReference type="RefSeq" id="XP_028486384.1">
    <property type="nucleotide sequence ID" value="XM_028626111.1"/>
</dbReference>
<dbReference type="CDD" id="cd12148">
    <property type="entry name" value="fungal_TF_MHR"/>
    <property type="match status" value="1"/>
</dbReference>
<protein>
    <submittedName>
        <fullName evidence="7">C6 transcription factor</fullName>
    </submittedName>
</protein>
<dbReference type="CDD" id="cd00067">
    <property type="entry name" value="GAL4"/>
    <property type="match status" value="1"/>
</dbReference>
<feature type="domain" description="Zn(2)-C6 fungal-type" evidence="6">
    <location>
        <begin position="16"/>
        <end position="54"/>
    </location>
</feature>
<comment type="caution">
    <text evidence="7">The sequence shown here is derived from an EMBL/GenBank/DDBJ whole genome shotgun (WGS) entry which is preliminary data.</text>
</comment>
<dbReference type="SUPFAM" id="SSF57701">
    <property type="entry name" value="Zn2/Cys6 DNA-binding domain"/>
    <property type="match status" value="1"/>
</dbReference>
<dbReference type="GO" id="GO:0009074">
    <property type="term" value="P:aromatic amino acid family catabolic process"/>
    <property type="evidence" value="ECO:0007669"/>
    <property type="project" value="TreeGrafter"/>
</dbReference>
<dbReference type="Gene3D" id="4.10.240.10">
    <property type="entry name" value="Zn(2)-C6 fungal-type DNA-binding domain"/>
    <property type="match status" value="1"/>
</dbReference>